<sequence>MLPFQLGLIDGPVHLVALGAHPDDIEIGCGGTLLKLAESVPELTAEFVIATGSALRLDEARRAAELFLPECEVTVTSAELPDGRLPSYWNETKELLEATARAAQIGSSRRPDLVLAPSRTDAHQDHRLIAELAPTVWRDHLVLHYEIPKWDGDISRPWLYVELTEEQLRDKIALLRKAYPSQVPHDWFDEEVFAGLARLRGMECRARYAEAFTTAKATLTW</sequence>
<dbReference type="InterPro" id="IPR003737">
    <property type="entry name" value="GlcNAc_PI_deacetylase-related"/>
</dbReference>
<accession>A0A4R0K107</accession>
<gene>
    <name evidence="2" type="ORF">E0H75_14585</name>
</gene>
<dbReference type="GO" id="GO:0016137">
    <property type="term" value="P:glycoside metabolic process"/>
    <property type="evidence" value="ECO:0007669"/>
    <property type="project" value="UniProtKB-ARBA"/>
</dbReference>
<proteinExistence type="predicted"/>
<dbReference type="EMBL" id="SJKD01000002">
    <property type="protein sequence ID" value="TCC51338.1"/>
    <property type="molecule type" value="Genomic_DNA"/>
</dbReference>
<dbReference type="SUPFAM" id="SSF102588">
    <property type="entry name" value="LmbE-like"/>
    <property type="match status" value="1"/>
</dbReference>
<dbReference type="AlphaFoldDB" id="A0A4R0K107"/>
<keyword evidence="3" id="KW-1185">Reference proteome</keyword>
<name>A0A4R0K107_9ACTN</name>
<evidence type="ECO:0000313" key="3">
    <source>
        <dbReference type="Proteomes" id="UP000293342"/>
    </source>
</evidence>
<dbReference type="Gene3D" id="3.40.50.10320">
    <property type="entry name" value="LmbE-like"/>
    <property type="match status" value="1"/>
</dbReference>
<dbReference type="Proteomes" id="UP000293342">
    <property type="component" value="Unassembled WGS sequence"/>
</dbReference>
<keyword evidence="1" id="KW-0862">Zinc</keyword>
<dbReference type="RefSeq" id="WP_131514017.1">
    <property type="nucleotide sequence ID" value="NZ_SJKD01000002.1"/>
</dbReference>
<protein>
    <submittedName>
        <fullName evidence="2">PIG-L family deacetylase</fullName>
    </submittedName>
</protein>
<dbReference type="InterPro" id="IPR024078">
    <property type="entry name" value="LmbE-like_dom_sf"/>
</dbReference>
<dbReference type="Pfam" id="PF02585">
    <property type="entry name" value="PIG-L"/>
    <property type="match status" value="1"/>
</dbReference>
<organism evidence="2 3">
    <name type="scientific">Kribbella capetownensis</name>
    <dbReference type="NCBI Taxonomy" id="1572659"/>
    <lineage>
        <taxon>Bacteria</taxon>
        <taxon>Bacillati</taxon>
        <taxon>Actinomycetota</taxon>
        <taxon>Actinomycetes</taxon>
        <taxon>Propionibacteriales</taxon>
        <taxon>Kribbellaceae</taxon>
        <taxon>Kribbella</taxon>
    </lineage>
</organism>
<reference evidence="2 3" key="1">
    <citation type="submission" date="2019-02" db="EMBL/GenBank/DDBJ databases">
        <title>Kribbella capetownensis sp. nov. and Kribbella speibonae sp. nov., isolated from soil.</title>
        <authorList>
            <person name="Curtis S.M."/>
            <person name="Norton I."/>
            <person name="Everest G.J."/>
            <person name="Meyers P.R."/>
        </authorList>
    </citation>
    <scope>NUCLEOTIDE SEQUENCE [LARGE SCALE GENOMIC DNA]</scope>
    <source>
        <strain evidence="2 3">YM53</strain>
    </source>
</reference>
<evidence type="ECO:0000256" key="1">
    <source>
        <dbReference type="ARBA" id="ARBA00022833"/>
    </source>
</evidence>
<dbReference type="OrthoDB" id="3514174at2"/>
<evidence type="ECO:0000313" key="2">
    <source>
        <dbReference type="EMBL" id="TCC51338.1"/>
    </source>
</evidence>
<comment type="caution">
    <text evidence="2">The sequence shown here is derived from an EMBL/GenBank/DDBJ whole genome shotgun (WGS) entry which is preliminary data.</text>
</comment>